<dbReference type="Proteomes" id="UP000024635">
    <property type="component" value="Unassembled WGS sequence"/>
</dbReference>
<sequence>MSLYPHHVPSRVFYPHLCLNTPLRKRTIPSQYWATCFERRSKIIAMGLMFWRKKIIFLLHWCFVSAIDSFEGLCAHPFHFGVGVLKKSTCEVTYDVETTGMNNALDFCELASPHEVRQAVEGFPTKCIFEKTYHCGDNEVAIGRLCFNIIGGHRNFSMDGCGKRYNLHVVEDRQQLKWIVALLYHKSQDFVWVGNKEPGILGEIMPKEGRASDSTEPKLVKIKMSYGAMDYIRRGTAFYGKPTDLHPFLCSRAGQPFEYTVDAMEGICSTLGFECLRAKDRTGNTRPFVKFPFQHAVRGGKFSPVFDELHDSCKVLPNGYAASYNEFESAVEYEKLMEKVR</sequence>
<keyword evidence="2" id="KW-1185">Reference proteome</keyword>
<name>A0A016TCD4_9BILA</name>
<evidence type="ECO:0000313" key="2">
    <source>
        <dbReference type="Proteomes" id="UP000024635"/>
    </source>
</evidence>
<accession>A0A016TCD4</accession>
<dbReference type="AlphaFoldDB" id="A0A016TCD4"/>
<protein>
    <submittedName>
        <fullName evidence="1">Uncharacterized protein</fullName>
    </submittedName>
</protein>
<dbReference type="OrthoDB" id="5891833at2759"/>
<evidence type="ECO:0000313" key="1">
    <source>
        <dbReference type="EMBL" id="EYC00341.1"/>
    </source>
</evidence>
<organism evidence="1 2">
    <name type="scientific">Ancylostoma ceylanicum</name>
    <dbReference type="NCBI Taxonomy" id="53326"/>
    <lineage>
        <taxon>Eukaryota</taxon>
        <taxon>Metazoa</taxon>
        <taxon>Ecdysozoa</taxon>
        <taxon>Nematoda</taxon>
        <taxon>Chromadorea</taxon>
        <taxon>Rhabditida</taxon>
        <taxon>Rhabditina</taxon>
        <taxon>Rhabditomorpha</taxon>
        <taxon>Strongyloidea</taxon>
        <taxon>Ancylostomatidae</taxon>
        <taxon>Ancylostomatinae</taxon>
        <taxon>Ancylostoma</taxon>
    </lineage>
</organism>
<comment type="caution">
    <text evidence="1">The sequence shown here is derived from an EMBL/GenBank/DDBJ whole genome shotgun (WGS) entry which is preliminary data.</text>
</comment>
<gene>
    <name evidence="1" type="primary">Acey_s0116.g571</name>
    <name evidence="1" type="ORF">Y032_0116g571</name>
</gene>
<proteinExistence type="predicted"/>
<dbReference type="EMBL" id="JARK01001452">
    <property type="protein sequence ID" value="EYC00341.1"/>
    <property type="molecule type" value="Genomic_DNA"/>
</dbReference>
<reference evidence="2" key="1">
    <citation type="journal article" date="2015" name="Nat. Genet.">
        <title>The genome and transcriptome of the zoonotic hookworm Ancylostoma ceylanicum identify infection-specific gene families.</title>
        <authorList>
            <person name="Schwarz E.M."/>
            <person name="Hu Y."/>
            <person name="Antoshechkin I."/>
            <person name="Miller M.M."/>
            <person name="Sternberg P.W."/>
            <person name="Aroian R.V."/>
        </authorList>
    </citation>
    <scope>NUCLEOTIDE SEQUENCE</scope>
    <source>
        <strain evidence="2">HY135</strain>
    </source>
</reference>